<reference evidence="3" key="1">
    <citation type="submission" date="2018-01" db="EMBL/GenBank/DDBJ databases">
        <title>An insight into the sialome of Amazonian anophelines.</title>
        <authorList>
            <person name="Ribeiro J.M."/>
            <person name="Scarpassa V."/>
            <person name="Calvo E."/>
        </authorList>
    </citation>
    <scope>NUCLEOTIDE SEQUENCE</scope>
</reference>
<keyword evidence="2" id="KW-0472">Membrane</keyword>
<evidence type="ECO:0000313" key="3">
    <source>
        <dbReference type="EMBL" id="MBW77827.1"/>
    </source>
</evidence>
<keyword evidence="2" id="KW-0812">Transmembrane</keyword>
<dbReference type="EMBL" id="GGFL01013649">
    <property type="protein sequence ID" value="MBW77827.1"/>
    <property type="molecule type" value="Transcribed_RNA"/>
</dbReference>
<evidence type="ECO:0000256" key="2">
    <source>
        <dbReference type="SAM" id="Phobius"/>
    </source>
</evidence>
<sequence>MTTTPSRERGQTVLLLLLSVCACAKILLLLLCNARSSSRTKRKRRKPGTRKSFSNLSSLLSTTPFHNIFVCWLCLYGVCVVDELMRKIVK</sequence>
<dbReference type="PROSITE" id="PS51257">
    <property type="entry name" value="PROKAR_LIPOPROTEIN"/>
    <property type="match status" value="1"/>
</dbReference>
<evidence type="ECO:0000256" key="1">
    <source>
        <dbReference type="SAM" id="MobiDB-lite"/>
    </source>
</evidence>
<accession>A0A2M4DJW0</accession>
<feature type="compositionally biased region" description="Basic residues" evidence="1">
    <location>
        <begin position="38"/>
        <end position="49"/>
    </location>
</feature>
<feature type="transmembrane region" description="Helical" evidence="2">
    <location>
        <begin position="12"/>
        <end position="32"/>
    </location>
</feature>
<name>A0A2M4DJW0_ANODA</name>
<feature type="transmembrane region" description="Helical" evidence="2">
    <location>
        <begin position="53"/>
        <end position="78"/>
    </location>
</feature>
<dbReference type="AlphaFoldDB" id="A0A2M4DJW0"/>
<proteinExistence type="predicted"/>
<organism evidence="3">
    <name type="scientific">Anopheles darlingi</name>
    <name type="common">Mosquito</name>
    <dbReference type="NCBI Taxonomy" id="43151"/>
    <lineage>
        <taxon>Eukaryota</taxon>
        <taxon>Metazoa</taxon>
        <taxon>Ecdysozoa</taxon>
        <taxon>Arthropoda</taxon>
        <taxon>Hexapoda</taxon>
        <taxon>Insecta</taxon>
        <taxon>Pterygota</taxon>
        <taxon>Neoptera</taxon>
        <taxon>Endopterygota</taxon>
        <taxon>Diptera</taxon>
        <taxon>Nematocera</taxon>
        <taxon>Culicoidea</taxon>
        <taxon>Culicidae</taxon>
        <taxon>Anophelinae</taxon>
        <taxon>Anopheles</taxon>
    </lineage>
</organism>
<feature type="region of interest" description="Disordered" evidence="1">
    <location>
        <begin position="36"/>
        <end position="55"/>
    </location>
</feature>
<protein>
    <submittedName>
        <fullName evidence="3">Uncharacterized protein</fullName>
    </submittedName>
</protein>
<keyword evidence="2" id="KW-1133">Transmembrane helix</keyword>